<evidence type="ECO:0000256" key="1">
    <source>
        <dbReference type="ARBA" id="ARBA00004141"/>
    </source>
</evidence>
<feature type="transmembrane region" description="Helical" evidence="7">
    <location>
        <begin position="123"/>
        <end position="146"/>
    </location>
</feature>
<comment type="caution">
    <text evidence="8">The sequence shown here is derived from an EMBL/GenBank/DDBJ whole genome shotgun (WGS) entry which is preliminary data.</text>
</comment>
<gene>
    <name evidence="8" type="ORF">CLMAG_31150</name>
</gene>
<evidence type="ECO:0000256" key="7">
    <source>
        <dbReference type="SAM" id="Phobius"/>
    </source>
</evidence>
<keyword evidence="5 7" id="KW-1133">Transmembrane helix</keyword>
<dbReference type="Proteomes" id="UP000076603">
    <property type="component" value="Unassembled WGS sequence"/>
</dbReference>
<dbReference type="PANTHER" id="PTHR36838:SF3">
    <property type="entry name" value="TRANSPORTER AUXIN EFFLUX CARRIER EC FAMILY"/>
    <property type="match status" value="1"/>
</dbReference>
<keyword evidence="9" id="KW-1185">Reference proteome</keyword>
<sequence length="306" mass="34206">MENVNTQFILSLSIIALGYIVKKLNIIHEKDGEGMARVIFNITLPSLIINTFNSIILDLSLIFLTIGGFLFGLLMSLIGIYVFKKEAKTIRGTLAMLTPGFNIGLFAYPLVESIWGANGVKYFGMFDMGNALIVFGACYIIASYFAPDQEHINFKIIIRKLLTSIPLMTYIVTLTLNLFGFHYPSAIIDITKIISKANAPLSLLLLGIYLNFSFDKSYWKNIFKILSLRYIIGLAIGTVLFVLLPFDSLFRYTLLIGLILPIGSAVIPYAIQFNYDEKLVGTLCNITIIVSFIMIWAIISLFTTAK</sequence>
<dbReference type="EMBL" id="LWAE01000003">
    <property type="protein sequence ID" value="KZL91356.1"/>
    <property type="molecule type" value="Genomic_DNA"/>
</dbReference>
<keyword evidence="6 7" id="KW-0472">Membrane</keyword>
<dbReference type="GO" id="GO:0016020">
    <property type="term" value="C:membrane"/>
    <property type="evidence" value="ECO:0007669"/>
    <property type="project" value="UniProtKB-SubCell"/>
</dbReference>
<proteinExistence type="predicted"/>
<accession>A0A161XAR3</accession>
<dbReference type="PATRIC" id="fig|1121326.3.peg.3142"/>
<name>A0A161XAR3_9CLOT</name>
<dbReference type="InterPro" id="IPR004776">
    <property type="entry name" value="Mem_transp_PIN-like"/>
</dbReference>
<dbReference type="RefSeq" id="WP_066623963.1">
    <property type="nucleotide sequence ID" value="NZ_FQXL01000005.1"/>
</dbReference>
<evidence type="ECO:0000313" key="8">
    <source>
        <dbReference type="EMBL" id="KZL91356.1"/>
    </source>
</evidence>
<keyword evidence="4 7" id="KW-0812">Transmembrane</keyword>
<evidence type="ECO:0000256" key="3">
    <source>
        <dbReference type="ARBA" id="ARBA00022475"/>
    </source>
</evidence>
<reference evidence="8 9" key="1">
    <citation type="submission" date="2016-04" db="EMBL/GenBank/DDBJ databases">
        <title>Genome sequence of Clostridium magnum DSM 2767.</title>
        <authorList>
            <person name="Poehlein A."/>
            <person name="Uhlig R."/>
            <person name="Fischer R."/>
            <person name="Bahl H."/>
            <person name="Daniel R."/>
        </authorList>
    </citation>
    <scope>NUCLEOTIDE SEQUENCE [LARGE SCALE GENOMIC DNA]</scope>
    <source>
        <strain evidence="8 9">DSM 2767</strain>
    </source>
</reference>
<keyword evidence="2" id="KW-0813">Transport</keyword>
<feature type="transmembrane region" description="Helical" evidence="7">
    <location>
        <begin position="62"/>
        <end position="82"/>
    </location>
</feature>
<organism evidence="8 9">
    <name type="scientific">Clostridium magnum DSM 2767</name>
    <dbReference type="NCBI Taxonomy" id="1121326"/>
    <lineage>
        <taxon>Bacteria</taxon>
        <taxon>Bacillati</taxon>
        <taxon>Bacillota</taxon>
        <taxon>Clostridia</taxon>
        <taxon>Eubacteriales</taxon>
        <taxon>Clostridiaceae</taxon>
        <taxon>Clostridium</taxon>
    </lineage>
</organism>
<comment type="subcellular location">
    <subcellularLocation>
        <location evidence="1">Membrane</location>
        <topology evidence="1">Multi-pass membrane protein</topology>
    </subcellularLocation>
</comment>
<evidence type="ECO:0000256" key="2">
    <source>
        <dbReference type="ARBA" id="ARBA00022448"/>
    </source>
</evidence>
<feature type="transmembrane region" description="Helical" evidence="7">
    <location>
        <begin position="94"/>
        <end position="111"/>
    </location>
</feature>
<protein>
    <submittedName>
        <fullName evidence="8">Membrane transport protein</fullName>
    </submittedName>
</protein>
<dbReference type="GO" id="GO:0055085">
    <property type="term" value="P:transmembrane transport"/>
    <property type="evidence" value="ECO:0007669"/>
    <property type="project" value="InterPro"/>
</dbReference>
<feature type="transmembrane region" description="Helical" evidence="7">
    <location>
        <begin position="197"/>
        <end position="214"/>
    </location>
</feature>
<dbReference type="Pfam" id="PF03547">
    <property type="entry name" value="Mem_trans"/>
    <property type="match status" value="1"/>
</dbReference>
<evidence type="ECO:0000256" key="6">
    <source>
        <dbReference type="ARBA" id="ARBA00023136"/>
    </source>
</evidence>
<dbReference type="STRING" id="1121326.CLMAG_31150"/>
<dbReference type="OrthoDB" id="3238334at2"/>
<feature type="transmembrane region" description="Helical" evidence="7">
    <location>
        <begin position="167"/>
        <end position="185"/>
    </location>
</feature>
<feature type="transmembrane region" description="Helical" evidence="7">
    <location>
        <begin position="6"/>
        <end position="26"/>
    </location>
</feature>
<keyword evidence="3" id="KW-1003">Cell membrane</keyword>
<evidence type="ECO:0000313" key="9">
    <source>
        <dbReference type="Proteomes" id="UP000076603"/>
    </source>
</evidence>
<dbReference type="PANTHER" id="PTHR36838">
    <property type="entry name" value="AUXIN EFFLUX CARRIER FAMILY PROTEIN"/>
    <property type="match status" value="1"/>
</dbReference>
<feature type="transmembrane region" description="Helical" evidence="7">
    <location>
        <begin position="283"/>
        <end position="303"/>
    </location>
</feature>
<evidence type="ECO:0000256" key="4">
    <source>
        <dbReference type="ARBA" id="ARBA00022692"/>
    </source>
</evidence>
<dbReference type="AlphaFoldDB" id="A0A161XAR3"/>
<feature type="transmembrane region" description="Helical" evidence="7">
    <location>
        <begin position="38"/>
        <end position="56"/>
    </location>
</feature>
<feature type="transmembrane region" description="Helical" evidence="7">
    <location>
        <begin position="252"/>
        <end position="271"/>
    </location>
</feature>
<feature type="transmembrane region" description="Helical" evidence="7">
    <location>
        <begin position="226"/>
        <end position="246"/>
    </location>
</feature>
<evidence type="ECO:0000256" key="5">
    <source>
        <dbReference type="ARBA" id="ARBA00022989"/>
    </source>
</evidence>